<reference evidence="1" key="1">
    <citation type="submission" date="2019-04" db="EMBL/GenBank/DDBJ databases">
        <authorList>
            <person name="Melise S."/>
            <person name="Noan J."/>
            <person name="Okalmin O."/>
        </authorList>
    </citation>
    <scope>NUCLEOTIDE SEQUENCE</scope>
    <source>
        <strain evidence="1">FN9</strain>
    </source>
</reference>
<dbReference type="EMBL" id="CAAKMV010000033">
    <property type="protein sequence ID" value="VIO52555.1"/>
    <property type="molecule type" value="Genomic_DNA"/>
</dbReference>
<accession>A0A4E9D2F1</accession>
<name>A0A4E9D2F1_GIBZA</name>
<protein>
    <submittedName>
        <fullName evidence="1">Uncharacterized protein</fullName>
    </submittedName>
</protein>
<evidence type="ECO:0000313" key="1">
    <source>
        <dbReference type="EMBL" id="VIO52555.1"/>
    </source>
</evidence>
<dbReference type="AlphaFoldDB" id="A0A4E9D2F1"/>
<sequence length="179" mass="20120">MPFMLLIPIYHRRHRSLSSNARDVDHGWLAEEPSQKNLMADSCVLKRKKGLESVLVSVRGLDPGIDMSNSDHSIPTWKVVVKEIHTPAMEKTHRVVYGRPFVANGCQISLRVCKLIEKLILRTEQPEQADLVDDVQFIVATELCKLGLCPWTAQQLCAALVEVSERPALLVGLKLWETG</sequence>
<gene>
    <name evidence="1" type="ORF">FUG_LOCUS35008</name>
</gene>
<proteinExistence type="predicted"/>
<organism evidence="1">
    <name type="scientific">Gibberella zeae</name>
    <name type="common">Wheat head blight fungus</name>
    <name type="synonym">Fusarium graminearum</name>
    <dbReference type="NCBI Taxonomy" id="5518"/>
    <lineage>
        <taxon>Eukaryota</taxon>
        <taxon>Fungi</taxon>
        <taxon>Dikarya</taxon>
        <taxon>Ascomycota</taxon>
        <taxon>Pezizomycotina</taxon>
        <taxon>Sordariomycetes</taxon>
        <taxon>Hypocreomycetidae</taxon>
        <taxon>Hypocreales</taxon>
        <taxon>Nectriaceae</taxon>
        <taxon>Fusarium</taxon>
    </lineage>
</organism>